<evidence type="ECO:0000256" key="1">
    <source>
        <dbReference type="SAM" id="MobiDB-lite"/>
    </source>
</evidence>
<feature type="region of interest" description="Disordered" evidence="1">
    <location>
        <begin position="277"/>
        <end position="300"/>
    </location>
</feature>
<dbReference type="OrthoDB" id="10388223at2759"/>
<proteinExistence type="predicted"/>
<keyword evidence="3" id="KW-1185">Reference proteome</keyword>
<dbReference type="GeneID" id="24563575"/>
<feature type="region of interest" description="Disordered" evidence="1">
    <location>
        <begin position="312"/>
        <end position="331"/>
    </location>
</feature>
<name>A0A061D7Y5_BABBI</name>
<reference evidence="3" key="1">
    <citation type="submission" date="2014-06" db="EMBL/GenBank/DDBJ databases">
        <authorList>
            <person name="Aslett M."/>
            <person name="De Silva N."/>
        </authorList>
    </citation>
    <scope>NUCLEOTIDE SEQUENCE [LARGE SCALE GENOMIC DNA]</scope>
    <source>
        <strain evidence="3">Bond</strain>
    </source>
</reference>
<accession>A0A061D7Y5</accession>
<dbReference type="RefSeq" id="XP_012767220.1">
    <property type="nucleotide sequence ID" value="XM_012911766.1"/>
</dbReference>
<dbReference type="EMBL" id="LK391708">
    <property type="protein sequence ID" value="CDR95034.1"/>
    <property type="molecule type" value="Genomic_DNA"/>
</dbReference>
<dbReference type="VEuPathDB" id="PiroplasmaDB:BBBOND_0201910"/>
<organism evidence="2 3">
    <name type="scientific">Babesia bigemina</name>
    <dbReference type="NCBI Taxonomy" id="5866"/>
    <lineage>
        <taxon>Eukaryota</taxon>
        <taxon>Sar</taxon>
        <taxon>Alveolata</taxon>
        <taxon>Apicomplexa</taxon>
        <taxon>Aconoidasida</taxon>
        <taxon>Piroplasmida</taxon>
        <taxon>Babesiidae</taxon>
        <taxon>Babesia</taxon>
    </lineage>
</organism>
<evidence type="ECO:0000313" key="3">
    <source>
        <dbReference type="Proteomes" id="UP000033188"/>
    </source>
</evidence>
<sequence>MVYNSLTDAPHNLKEGIDWLIALKGTNAESNFKAMAAAVHKFLADKPVGKMDVPALNKIKSIFKKFIGQSALNKHSFVRRLLGRFERKMSTKVSLFHKRFGSLDPSDCENVIEATGVKPEHIAVELAKAVDGCEKFLGNIKASDHYESAYSSRATWDSSCSRNPEACAVVLVGIAPILYTGLRSLKEASANVANRQWLVSYTEMHLKNVMKAVGYKTDECRSGISGLDIFKTLRNVKYDILNSIYSLAGFWAFYGFDKMGDLVVEITKDRKAVPAVDGKGKQPVIPEAEPSVDPVKPEVGEVEQPVKVAKAAKVAKSGRSGKKTTKVSQNK</sequence>
<dbReference type="Proteomes" id="UP000033188">
    <property type="component" value="Chromosome 2"/>
</dbReference>
<dbReference type="KEGG" id="bbig:BBBOND_0201910"/>
<dbReference type="AlphaFoldDB" id="A0A061D7Y5"/>
<protein>
    <submittedName>
        <fullName evidence="2">Uncharacterized protein</fullName>
    </submittedName>
</protein>
<evidence type="ECO:0000313" key="2">
    <source>
        <dbReference type="EMBL" id="CDR95034.1"/>
    </source>
</evidence>
<gene>
    <name evidence="2" type="ORF">BBBOND_0201910</name>
</gene>